<dbReference type="EMBL" id="PXYT01000087">
    <property type="protein sequence ID" value="PSR24022.1"/>
    <property type="molecule type" value="Genomic_DNA"/>
</dbReference>
<dbReference type="Proteomes" id="UP000242699">
    <property type="component" value="Unassembled WGS sequence"/>
</dbReference>
<accession>A0A2T2WP54</accession>
<sequence length="284" mass="31444">MSQPQGAGRKTLMSALIAGIVLSSCGTQTRPTPRWVGVGGWSLNAVVSPAQPQVHAMYAIFGNNAPSIAIRHLALGRDPNLALTTVSMARVHWPHNTREYRLQWTMSATKSLSRSLFLTVHTSHWTHTFPWGRVTIRVLPQSQTVLKPVEGTGGTQGAFLLHHLYTEVLQNNRAQPIILKGLVQAGDYTLARPEARLGQTLPHNNTIPQQARPLKNFVVPPHQKVVIYDWFTVSHKTATNVLFKPALTVQSGQQIMVQPLATTEWLTTFIPYPDVNVHVPNVSF</sequence>
<comment type="caution">
    <text evidence="1">The sequence shown here is derived from an EMBL/GenBank/DDBJ whole genome shotgun (WGS) entry which is preliminary data.</text>
</comment>
<evidence type="ECO:0000313" key="2">
    <source>
        <dbReference type="Proteomes" id="UP000242699"/>
    </source>
</evidence>
<evidence type="ECO:0000313" key="1">
    <source>
        <dbReference type="EMBL" id="PSR24022.1"/>
    </source>
</evidence>
<name>A0A2T2WP54_9FIRM</name>
<organism evidence="1 2">
    <name type="scientific">Sulfobacillus benefaciens</name>
    <dbReference type="NCBI Taxonomy" id="453960"/>
    <lineage>
        <taxon>Bacteria</taxon>
        <taxon>Bacillati</taxon>
        <taxon>Bacillota</taxon>
        <taxon>Clostridia</taxon>
        <taxon>Eubacteriales</taxon>
        <taxon>Clostridiales Family XVII. Incertae Sedis</taxon>
        <taxon>Sulfobacillus</taxon>
    </lineage>
</organism>
<gene>
    <name evidence="1" type="ORF">C7B43_19610</name>
</gene>
<protein>
    <submittedName>
        <fullName evidence="1">Uncharacterized protein</fullName>
    </submittedName>
</protein>
<proteinExistence type="predicted"/>
<reference evidence="1 2" key="1">
    <citation type="journal article" date="2014" name="BMC Genomics">
        <title>Comparison of environmental and isolate Sulfobacillus genomes reveals diverse carbon, sulfur, nitrogen, and hydrogen metabolisms.</title>
        <authorList>
            <person name="Justice N.B."/>
            <person name="Norman A."/>
            <person name="Brown C.T."/>
            <person name="Singh A."/>
            <person name="Thomas B.C."/>
            <person name="Banfield J.F."/>
        </authorList>
    </citation>
    <scope>NUCLEOTIDE SEQUENCE [LARGE SCALE GENOMIC DNA]</scope>
    <source>
        <strain evidence="1">AMDSBA1</strain>
    </source>
</reference>
<dbReference type="AlphaFoldDB" id="A0A2T2WP54"/>